<evidence type="ECO:0000313" key="17">
    <source>
        <dbReference type="EMBL" id="HBH1541355.1"/>
    </source>
</evidence>
<evidence type="ECO:0000256" key="5">
    <source>
        <dbReference type="ARBA" id="ARBA00022741"/>
    </source>
</evidence>
<keyword evidence="9 12" id="KW-0472">Membrane</keyword>
<dbReference type="EMBL" id="LK932531">
    <property type="protein sequence ID" value="CDS89780.1"/>
    <property type="molecule type" value="Genomic_DNA"/>
</dbReference>
<dbReference type="CDD" id="cd18115">
    <property type="entry name" value="ATP-synt_F1_beta_N"/>
    <property type="match status" value="1"/>
</dbReference>
<dbReference type="Pfam" id="PF22919">
    <property type="entry name" value="ATP-synt_VA_C"/>
    <property type="match status" value="1"/>
</dbReference>
<proteinExistence type="inferred from homology"/>
<sequence length="464" mass="49791">MANVGKVVQIVGAVLDVKFDSEQSLPNLLNALVIKLGDKEIVAEVAQHIGDDTVRCIAMSATDGLVRGMEVVDTGGPISVPVGDETLGRIFNVLGKPVDGKPAPKSAPKLPIHRPAPAYDELETTAEILETGIKVVDLLAPYLKGGKIGLFGGAGVGKTVLIQELINNIAKQHGGISVFSGVGERTREGNDLYGEMSESGVINKTALVFGQMNEPPGARMRVALTGLTMAEHFRDEQGQDVLLFVDNIFRFTQAGSEVSALLGRMPSAVGYQPTLATEMGALQERITSTKKGSITSVQAVYVPADDLTDPAPATTFSHLDAKTVLSRQISSLGIYPAVDPLESTSRILDPSIVGKEHYEVARGVQSILQRYKELQDIIAILGMDELSDEDKLIVARARKIQRFLSQSFTVAEQFTGNPGQYVPVKETVRGFKEILEGKHDDLPESAFLFVGTIEDAVRKAKGSM</sequence>
<evidence type="ECO:0000256" key="8">
    <source>
        <dbReference type="ARBA" id="ARBA00023065"/>
    </source>
</evidence>
<evidence type="ECO:0000313" key="23">
    <source>
        <dbReference type="Proteomes" id="UP000372533"/>
    </source>
</evidence>
<keyword evidence="12" id="KW-0375">Hydrogen ion transport</keyword>
<dbReference type="SUPFAM" id="SSF47917">
    <property type="entry name" value="C-terminal domain of alpha and beta subunits of F1 ATP synthase"/>
    <property type="match status" value="1"/>
</dbReference>
<name>A0A031WHJ3_CLODI</name>
<dbReference type="EMBL" id="CAADAN010000018">
    <property type="protein sequence ID" value="VFD35735.1"/>
    <property type="molecule type" value="Genomic_DNA"/>
</dbReference>
<evidence type="ECO:0000256" key="9">
    <source>
        <dbReference type="ARBA" id="ARBA00023136"/>
    </source>
</evidence>
<dbReference type="GO" id="GO:0016787">
    <property type="term" value="F:hydrolase activity"/>
    <property type="evidence" value="ECO:0007669"/>
    <property type="project" value="UniProtKB-KW"/>
</dbReference>
<evidence type="ECO:0000256" key="7">
    <source>
        <dbReference type="ARBA" id="ARBA00022967"/>
    </source>
</evidence>
<evidence type="ECO:0000313" key="14">
    <source>
        <dbReference type="EMBL" id="CDS89780.1"/>
    </source>
</evidence>
<comment type="similarity">
    <text evidence="2 12">Belongs to the ATPase alpha/beta chains family.</text>
</comment>
<dbReference type="RefSeq" id="WP_003425850.1">
    <property type="nucleotide sequence ID" value="NZ_AP025558.1"/>
</dbReference>
<accession>A0A031WHJ3</accession>
<reference evidence="15" key="1">
    <citation type="submission" date="2014-07" db="EMBL/GenBank/DDBJ databases">
        <authorList>
            <person name="Monot Marc"/>
        </authorList>
    </citation>
    <scope>NUCLEOTIDE SEQUENCE</scope>
    <source>
        <strain evidence="16">7032989</strain>
        <strain evidence="15">7032994</strain>
    </source>
</reference>
<gene>
    <name evidence="12 15" type="primary">atpD</name>
    <name evidence="20" type="synonym">atpD_2</name>
    <name evidence="16" type="ORF">BN1095_460035</name>
    <name evidence="14" type="ORF">BN1096_760053</name>
    <name evidence="15" type="ORF">BN1097_760055</name>
    <name evidence="17" type="ORF">KRM00_000814</name>
    <name evidence="18" type="ORF">KRQ00_002154</name>
    <name evidence="21" type="ORF">SAMEA1402366_02997</name>
    <name evidence="20" type="ORF">SAMEA1402399_03673</name>
    <name evidence="19" type="ORF">SAMEA3375112_02987</name>
</gene>
<dbReference type="EMBL" id="LK933138">
    <property type="protein sequence ID" value="CDT38930.1"/>
    <property type="molecule type" value="Genomic_DNA"/>
</dbReference>
<dbReference type="AlphaFoldDB" id="A0A031WHJ3"/>
<dbReference type="EMBL" id="FUPS01000011">
    <property type="protein sequence ID" value="SJS83717.1"/>
    <property type="molecule type" value="Genomic_DNA"/>
</dbReference>
<dbReference type="SMART" id="SM00382">
    <property type="entry name" value="AAA"/>
    <property type="match status" value="1"/>
</dbReference>
<dbReference type="GeneID" id="66355929"/>
<dbReference type="Pfam" id="PF00006">
    <property type="entry name" value="ATP-synt_ab"/>
    <property type="match status" value="1"/>
</dbReference>
<keyword evidence="7 12" id="KW-1278">Translocase</keyword>
<dbReference type="GO" id="GO:0005524">
    <property type="term" value="F:ATP binding"/>
    <property type="evidence" value="ECO:0007669"/>
    <property type="project" value="UniProtKB-UniRule"/>
</dbReference>
<keyword evidence="3 12" id="KW-0813">Transport</keyword>
<evidence type="ECO:0000256" key="1">
    <source>
        <dbReference type="ARBA" id="ARBA00004170"/>
    </source>
</evidence>
<evidence type="ECO:0000256" key="3">
    <source>
        <dbReference type="ARBA" id="ARBA00022448"/>
    </source>
</evidence>
<keyword evidence="5 12" id="KW-0547">Nucleotide-binding</keyword>
<keyword evidence="8 12" id="KW-0406">Ion transport</keyword>
<evidence type="ECO:0000313" key="16">
    <source>
        <dbReference type="EMBL" id="CDT38930.1"/>
    </source>
</evidence>
<dbReference type="InterPro" id="IPR036121">
    <property type="entry name" value="ATPase_F1/V1/A1_a/bsu_N_sf"/>
</dbReference>
<dbReference type="GO" id="GO:0046933">
    <property type="term" value="F:proton-transporting ATP synthase activity, rotational mechanism"/>
    <property type="evidence" value="ECO:0007669"/>
    <property type="project" value="UniProtKB-UniRule"/>
</dbReference>
<dbReference type="EMBL" id="DAEPXK010000006">
    <property type="protein sequence ID" value="HBH1541355.1"/>
    <property type="molecule type" value="Genomic_DNA"/>
</dbReference>
<dbReference type="InterPro" id="IPR003593">
    <property type="entry name" value="AAA+_ATPase"/>
</dbReference>
<reference evidence="17" key="4">
    <citation type="submission" date="2021-06" db="EMBL/GenBank/DDBJ databases">
        <authorList>
            <consortium name="NCBI Pathogen Detection Project"/>
        </authorList>
    </citation>
    <scope>NUCLEOTIDE SEQUENCE</scope>
    <source>
        <strain evidence="18">Clostridioides</strain>
        <strain evidence="17">HN1000</strain>
    </source>
</reference>
<keyword evidence="15" id="KW-0378">Hydrolase</keyword>
<dbReference type="CDD" id="cd01133">
    <property type="entry name" value="F1-ATPase_beta_CD"/>
    <property type="match status" value="1"/>
</dbReference>
<keyword evidence="4 12" id="KW-1003">Cell membrane</keyword>
<keyword evidence="10 12" id="KW-0139">CF(1)</keyword>
<evidence type="ECO:0000256" key="11">
    <source>
        <dbReference type="ARBA" id="ARBA00023310"/>
    </source>
</evidence>
<evidence type="ECO:0000313" key="15">
    <source>
        <dbReference type="EMBL" id="CDS89985.1"/>
    </source>
</evidence>
<dbReference type="Proteomes" id="UP000372533">
    <property type="component" value="Unassembled WGS sequence"/>
</dbReference>
<dbReference type="FunFam" id="1.10.1140.10:FF:000001">
    <property type="entry name" value="ATP synthase subunit beta"/>
    <property type="match status" value="1"/>
</dbReference>
<comment type="function">
    <text evidence="12">Produces ATP from ADP in the presence of a proton gradient across the membrane. The catalytic sites are hosted primarily by the beta subunits.</text>
</comment>
<evidence type="ECO:0000313" key="24">
    <source>
        <dbReference type="Proteomes" id="UP000411588"/>
    </source>
</evidence>
<dbReference type="InterPro" id="IPR004100">
    <property type="entry name" value="ATPase_F1/V1/A1_a/bsu_N"/>
</dbReference>
<dbReference type="GO" id="GO:0045259">
    <property type="term" value="C:proton-transporting ATP synthase complex"/>
    <property type="evidence" value="ECO:0007669"/>
    <property type="project" value="UniProtKB-KW"/>
</dbReference>
<feature type="domain" description="AAA+ ATPase" evidence="13">
    <location>
        <begin position="144"/>
        <end position="330"/>
    </location>
</feature>
<feature type="binding site" evidence="12">
    <location>
        <begin position="152"/>
        <end position="159"/>
    </location>
    <ligand>
        <name>ATP</name>
        <dbReference type="ChEBI" id="CHEBI:30616"/>
    </ligand>
</feature>
<reference evidence="21 23" key="3">
    <citation type="submission" date="2019-04" db="EMBL/GenBank/DDBJ databases">
        <authorList>
            <consortium name="Pathogen Informatics"/>
        </authorList>
    </citation>
    <scope>NUCLEOTIDE SEQUENCE [LARGE SCALE GENOMIC DNA]</scope>
    <source>
        <strain evidence="24">clo34</strain>
        <strain evidence="20">Clo34</strain>
        <strain evidence="23">tl291</strain>
        <strain evidence="21">Tl291</strain>
        <strain evidence="19 22">VRECD0157</strain>
    </source>
</reference>
<protein>
    <recommendedName>
        <fullName evidence="12">ATP synthase subunit beta</fullName>
        <ecNumber evidence="12">7.1.2.2</ecNumber>
    </recommendedName>
    <alternativeName>
        <fullName evidence="12">ATP synthase F1 sector subunit beta</fullName>
    </alternativeName>
    <alternativeName>
        <fullName evidence="12">F-ATPase subunit beta</fullName>
    </alternativeName>
</protein>
<dbReference type="SUPFAM" id="SSF50615">
    <property type="entry name" value="N-terminal domain of alpha and beta subunits of F1 ATP synthase"/>
    <property type="match status" value="1"/>
</dbReference>
<dbReference type="PANTHER" id="PTHR15184:SF71">
    <property type="entry name" value="ATP SYNTHASE SUBUNIT BETA, MITOCHONDRIAL"/>
    <property type="match status" value="1"/>
</dbReference>
<evidence type="ECO:0000256" key="2">
    <source>
        <dbReference type="ARBA" id="ARBA00008936"/>
    </source>
</evidence>
<dbReference type="KEGG" id="pdf:CD630DERM_34680"/>
<dbReference type="Proteomes" id="UP000411588">
    <property type="component" value="Unassembled WGS sequence"/>
</dbReference>
<dbReference type="Gene3D" id="1.10.1140.10">
    <property type="entry name" value="Bovine Mitochondrial F1-atpase, Atp Synthase Beta Chain, Chain D, domain 3"/>
    <property type="match status" value="1"/>
</dbReference>
<dbReference type="EMBL" id="CAAJVP010000016">
    <property type="protein sequence ID" value="VHY16315.1"/>
    <property type="molecule type" value="Genomic_DNA"/>
</dbReference>
<dbReference type="SUPFAM" id="SSF52540">
    <property type="entry name" value="P-loop containing nucleoside triphosphate hydrolases"/>
    <property type="match status" value="1"/>
</dbReference>
<evidence type="ECO:0000313" key="22">
    <source>
        <dbReference type="Proteomes" id="UP000189137"/>
    </source>
</evidence>
<dbReference type="Proteomes" id="UP000878956">
    <property type="component" value="Unassembled WGS sequence"/>
</dbReference>
<evidence type="ECO:0000313" key="20">
    <source>
        <dbReference type="EMBL" id="VFD35735.1"/>
    </source>
</evidence>
<evidence type="ECO:0000256" key="6">
    <source>
        <dbReference type="ARBA" id="ARBA00022840"/>
    </source>
</evidence>
<comment type="catalytic activity">
    <reaction evidence="12">
        <text>ATP + H2O + 4 H(+)(in) = ADP + phosphate + 5 H(+)(out)</text>
        <dbReference type="Rhea" id="RHEA:57720"/>
        <dbReference type="ChEBI" id="CHEBI:15377"/>
        <dbReference type="ChEBI" id="CHEBI:15378"/>
        <dbReference type="ChEBI" id="CHEBI:30616"/>
        <dbReference type="ChEBI" id="CHEBI:43474"/>
        <dbReference type="ChEBI" id="CHEBI:456216"/>
        <dbReference type="EC" id="7.1.2.2"/>
    </reaction>
</comment>
<dbReference type="EMBL" id="LK932416">
    <property type="protein sequence ID" value="CDS89985.1"/>
    <property type="molecule type" value="Genomic_DNA"/>
</dbReference>
<dbReference type="Pfam" id="PF02874">
    <property type="entry name" value="ATP-synt_ab_N"/>
    <property type="match status" value="1"/>
</dbReference>
<organism evidence="15">
    <name type="scientific">Clostridioides difficile</name>
    <name type="common">Peptoclostridium difficile</name>
    <dbReference type="NCBI Taxonomy" id="1496"/>
    <lineage>
        <taxon>Bacteria</taxon>
        <taxon>Bacillati</taxon>
        <taxon>Bacillota</taxon>
        <taxon>Clostridia</taxon>
        <taxon>Peptostreptococcales</taxon>
        <taxon>Peptostreptococcaceae</taxon>
        <taxon>Clostridioides</taxon>
    </lineage>
</organism>
<dbReference type="FunFam" id="3.40.50.300:FF:000004">
    <property type="entry name" value="ATP synthase subunit beta"/>
    <property type="match status" value="1"/>
</dbReference>
<dbReference type="InterPro" id="IPR055190">
    <property type="entry name" value="ATP-synt_VA_C"/>
</dbReference>
<dbReference type="InterPro" id="IPR027417">
    <property type="entry name" value="P-loop_NTPase"/>
</dbReference>
<dbReference type="InterPro" id="IPR050053">
    <property type="entry name" value="ATPase_alpha/beta_chains"/>
</dbReference>
<dbReference type="OMA" id="SMEEGGW"/>
<reference evidence="17" key="2">
    <citation type="journal article" date="2018" name="Genome Biol.">
        <title>SKESA: strategic k-mer extension for scrupulous assemblies.</title>
        <authorList>
            <person name="Souvorov A."/>
            <person name="Agarwala R."/>
            <person name="Lipman D.J."/>
        </authorList>
    </citation>
    <scope>NUCLEOTIDE SEQUENCE</scope>
    <source>
        <strain evidence="18">Clostridioides</strain>
        <strain evidence="17">HN1000</strain>
    </source>
</reference>
<evidence type="ECO:0000259" key="13">
    <source>
        <dbReference type="SMART" id="SM00382"/>
    </source>
</evidence>
<dbReference type="InterPro" id="IPR024034">
    <property type="entry name" value="ATPase_F1/V1_b/a_C"/>
</dbReference>
<evidence type="ECO:0000256" key="12">
    <source>
        <dbReference type="HAMAP-Rule" id="MF_01347"/>
    </source>
</evidence>
<dbReference type="Gene3D" id="2.40.10.170">
    <property type="match status" value="1"/>
</dbReference>
<dbReference type="InterPro" id="IPR000194">
    <property type="entry name" value="ATPase_F1/V1/A1_a/bsu_nucl-bd"/>
</dbReference>
<dbReference type="PANTHER" id="PTHR15184">
    <property type="entry name" value="ATP SYNTHASE"/>
    <property type="match status" value="1"/>
</dbReference>
<dbReference type="HAMAP" id="MF_01347">
    <property type="entry name" value="ATP_synth_beta_bact"/>
    <property type="match status" value="1"/>
</dbReference>
<keyword evidence="11 12" id="KW-0066">ATP synthesis</keyword>
<dbReference type="SMR" id="A0A031WHJ3"/>
<dbReference type="GO" id="GO:0005886">
    <property type="term" value="C:plasma membrane"/>
    <property type="evidence" value="ECO:0007669"/>
    <property type="project" value="UniProtKB-SubCell"/>
</dbReference>
<dbReference type="Proteomes" id="UP000879542">
    <property type="component" value="Unassembled WGS sequence"/>
</dbReference>
<dbReference type="Gene3D" id="3.40.50.300">
    <property type="entry name" value="P-loop containing nucleotide triphosphate hydrolases"/>
    <property type="match status" value="1"/>
</dbReference>
<comment type="subcellular location">
    <subcellularLocation>
        <location evidence="12">Cell membrane</location>
        <topology evidence="12">Peripheral membrane protein</topology>
    </subcellularLocation>
    <subcellularLocation>
        <location evidence="1">Membrane</location>
        <topology evidence="1">Peripheral membrane protein</topology>
    </subcellularLocation>
</comment>
<evidence type="ECO:0000256" key="4">
    <source>
        <dbReference type="ARBA" id="ARBA00022475"/>
    </source>
</evidence>
<evidence type="ECO:0000256" key="10">
    <source>
        <dbReference type="ARBA" id="ARBA00023196"/>
    </source>
</evidence>
<keyword evidence="6 12" id="KW-0067">ATP-binding</keyword>
<dbReference type="EC" id="7.1.2.2" evidence="12"/>
<dbReference type="PROSITE" id="PS00152">
    <property type="entry name" value="ATPASE_ALPHA_BETA"/>
    <property type="match status" value="1"/>
</dbReference>
<dbReference type="Proteomes" id="UP000189137">
    <property type="component" value="Unassembled WGS sequence"/>
</dbReference>
<dbReference type="EMBL" id="DAEQIJ010000009">
    <property type="protein sequence ID" value="HBH2620388.1"/>
    <property type="molecule type" value="Genomic_DNA"/>
</dbReference>
<dbReference type="NCBIfam" id="TIGR01039">
    <property type="entry name" value="atpD"/>
    <property type="match status" value="1"/>
</dbReference>
<evidence type="ECO:0000313" key="19">
    <source>
        <dbReference type="EMBL" id="SJS83717.1"/>
    </source>
</evidence>
<dbReference type="CDD" id="cd18110">
    <property type="entry name" value="ATP-synt_F1_beta_C"/>
    <property type="match status" value="1"/>
</dbReference>
<evidence type="ECO:0000313" key="18">
    <source>
        <dbReference type="EMBL" id="HBH2620388.1"/>
    </source>
</evidence>
<dbReference type="InterPro" id="IPR020003">
    <property type="entry name" value="ATPase_a/bsu_AS"/>
</dbReference>
<dbReference type="InterPro" id="IPR005722">
    <property type="entry name" value="ATP_synth_F1_bsu"/>
</dbReference>
<evidence type="ECO:0000313" key="21">
    <source>
        <dbReference type="EMBL" id="VHY16315.1"/>
    </source>
</evidence>
<dbReference type="PATRIC" id="fig|1496.1372.peg.2695"/>